<protein>
    <recommendedName>
        <fullName evidence="4">Fructosamine kinase family protein</fullName>
    </recommendedName>
</protein>
<dbReference type="Proteomes" id="UP000461948">
    <property type="component" value="Unassembled WGS sequence"/>
</dbReference>
<dbReference type="Gene3D" id="3.90.1200.10">
    <property type="match status" value="1"/>
</dbReference>
<reference evidence="2 3" key="1">
    <citation type="submission" date="2019-11" db="EMBL/GenBank/DDBJ databases">
        <title>Draft Genome Sequence of Plant Growth-Promoting Rhizosphere-Associated Bacteria.</title>
        <authorList>
            <person name="Vasilyev I.Y."/>
            <person name="Radchenko V."/>
            <person name="Ilnitskaya E.V."/>
        </authorList>
    </citation>
    <scope>NUCLEOTIDE SEQUENCE [LARGE SCALE GENOMIC DNA]</scope>
    <source>
        <strain evidence="2 3">VRA_MhP_f</strain>
    </source>
</reference>
<name>A0A7X2MT56_ENTAG</name>
<dbReference type="PANTHER" id="PTHR12149:SF8">
    <property type="entry name" value="PROTEIN-RIBULOSAMINE 3-KINASE"/>
    <property type="match status" value="1"/>
</dbReference>
<evidence type="ECO:0000313" key="3">
    <source>
        <dbReference type="Proteomes" id="UP000461948"/>
    </source>
</evidence>
<organism evidence="2 3">
    <name type="scientific">Enterobacter agglomerans</name>
    <name type="common">Erwinia herbicola</name>
    <name type="synonym">Pantoea agglomerans</name>
    <dbReference type="NCBI Taxonomy" id="549"/>
    <lineage>
        <taxon>Bacteria</taxon>
        <taxon>Pseudomonadati</taxon>
        <taxon>Pseudomonadota</taxon>
        <taxon>Gammaproteobacteria</taxon>
        <taxon>Enterobacterales</taxon>
        <taxon>Erwiniaceae</taxon>
        <taxon>Pantoea</taxon>
        <taxon>Pantoea agglomerans group</taxon>
    </lineage>
</organism>
<comment type="caution">
    <text evidence="2">The sequence shown here is derived from an EMBL/GenBank/DDBJ whole genome shotgun (WGS) entry which is preliminary data.</text>
</comment>
<dbReference type="SUPFAM" id="SSF56112">
    <property type="entry name" value="Protein kinase-like (PK-like)"/>
    <property type="match status" value="1"/>
</dbReference>
<accession>A0A7X2MT56</accession>
<gene>
    <name evidence="2" type="ORF">GKC49_28330</name>
</gene>
<feature type="non-terminal residue" evidence="2">
    <location>
        <position position="1"/>
    </location>
</feature>
<evidence type="ECO:0000256" key="1">
    <source>
        <dbReference type="ARBA" id="ARBA00009460"/>
    </source>
</evidence>
<sequence length="89" mass="10142">FDPACYWGDRECDLAMLSWYPDLPRQIYDGYQAVWPLPDGFSQRLPVYQLYYLLNRANVFGGHWPGDAQFAIGQLLDEDALGASQARPA</sequence>
<dbReference type="AlphaFoldDB" id="A0A7X2MT56"/>
<evidence type="ECO:0008006" key="4">
    <source>
        <dbReference type="Google" id="ProtNLM"/>
    </source>
</evidence>
<comment type="similarity">
    <text evidence="1">Belongs to the fructosamine kinase family.</text>
</comment>
<dbReference type="EMBL" id="WKLC01002157">
    <property type="protein sequence ID" value="MSE18863.1"/>
    <property type="molecule type" value="Genomic_DNA"/>
</dbReference>
<dbReference type="InterPro" id="IPR011009">
    <property type="entry name" value="Kinase-like_dom_sf"/>
</dbReference>
<dbReference type="PANTHER" id="PTHR12149">
    <property type="entry name" value="FRUCTOSAMINE 3 KINASE-RELATED PROTEIN"/>
    <property type="match status" value="1"/>
</dbReference>
<dbReference type="Pfam" id="PF03881">
    <property type="entry name" value="Fructosamin_kin"/>
    <property type="match status" value="1"/>
</dbReference>
<evidence type="ECO:0000313" key="2">
    <source>
        <dbReference type="EMBL" id="MSE18863.1"/>
    </source>
</evidence>
<dbReference type="InterPro" id="IPR016477">
    <property type="entry name" value="Fructo-/Ketosamine-3-kinase"/>
</dbReference>
<proteinExistence type="inferred from homology"/>